<sequence>MLLENVTEIVGISKSYIVGDVCASERCRLQEFLRLIDTDPGKVFYKGFTGFLRKDGAEMVWTHRDDRRH</sequence>
<accession>A0A645IWS4</accession>
<organism evidence="1">
    <name type="scientific">bioreactor metagenome</name>
    <dbReference type="NCBI Taxonomy" id="1076179"/>
    <lineage>
        <taxon>unclassified sequences</taxon>
        <taxon>metagenomes</taxon>
        <taxon>ecological metagenomes</taxon>
    </lineage>
</organism>
<reference evidence="1" key="1">
    <citation type="submission" date="2019-08" db="EMBL/GenBank/DDBJ databases">
        <authorList>
            <person name="Kucharzyk K."/>
            <person name="Murdoch R.W."/>
            <person name="Higgins S."/>
            <person name="Loffler F."/>
        </authorList>
    </citation>
    <scope>NUCLEOTIDE SEQUENCE</scope>
</reference>
<gene>
    <name evidence="1" type="ORF">SDC9_203022</name>
</gene>
<dbReference type="AlphaFoldDB" id="A0A645IWS4"/>
<name>A0A645IWS4_9ZZZZ</name>
<dbReference type="EMBL" id="VSSQ01124460">
    <property type="protein sequence ID" value="MPN55340.1"/>
    <property type="molecule type" value="Genomic_DNA"/>
</dbReference>
<evidence type="ECO:0000313" key="1">
    <source>
        <dbReference type="EMBL" id="MPN55340.1"/>
    </source>
</evidence>
<comment type="caution">
    <text evidence="1">The sequence shown here is derived from an EMBL/GenBank/DDBJ whole genome shotgun (WGS) entry which is preliminary data.</text>
</comment>
<proteinExistence type="predicted"/>
<protein>
    <submittedName>
        <fullName evidence="1">Uncharacterized protein</fullName>
    </submittedName>
</protein>